<comment type="subcellular location">
    <subcellularLocation>
        <location evidence="1">Mitochondrion</location>
    </subcellularLocation>
</comment>
<evidence type="ECO:0000313" key="10">
    <source>
        <dbReference type="Proteomes" id="UP000823561"/>
    </source>
</evidence>
<evidence type="ECO:0000256" key="2">
    <source>
        <dbReference type="ARBA" id="ARBA00022946"/>
    </source>
</evidence>
<evidence type="ECO:0000256" key="8">
    <source>
        <dbReference type="ARBA" id="ARBA00041617"/>
    </source>
</evidence>
<dbReference type="AlphaFoldDB" id="A0AAV6HGT0"/>
<keyword evidence="4" id="KW-0496">Mitochondrion</keyword>
<keyword evidence="3" id="KW-0689">Ribosomal protein</keyword>
<keyword evidence="2" id="KW-0809">Transit peptide</keyword>
<dbReference type="InterPro" id="IPR010793">
    <property type="entry name" value="Ribosomal_mL37/mL65"/>
</dbReference>
<evidence type="ECO:0000256" key="6">
    <source>
        <dbReference type="ARBA" id="ARBA00037985"/>
    </source>
</evidence>
<dbReference type="Proteomes" id="UP000823561">
    <property type="component" value="Chromosome 1"/>
</dbReference>
<dbReference type="InterPro" id="IPR052482">
    <property type="entry name" value="mtLSU_mL37"/>
</dbReference>
<keyword evidence="5" id="KW-0687">Ribonucleoprotein</keyword>
<gene>
    <name evidence="9" type="ORF">AALO_G00015070</name>
</gene>
<evidence type="ECO:0000256" key="1">
    <source>
        <dbReference type="ARBA" id="ARBA00004173"/>
    </source>
</evidence>
<dbReference type="GO" id="GO:0003735">
    <property type="term" value="F:structural constituent of ribosome"/>
    <property type="evidence" value="ECO:0007669"/>
    <property type="project" value="InterPro"/>
</dbReference>
<evidence type="ECO:0000256" key="4">
    <source>
        <dbReference type="ARBA" id="ARBA00023128"/>
    </source>
</evidence>
<evidence type="ECO:0000313" key="9">
    <source>
        <dbReference type="EMBL" id="KAG5286458.1"/>
    </source>
</evidence>
<proteinExistence type="inferred from homology"/>
<evidence type="ECO:0000256" key="5">
    <source>
        <dbReference type="ARBA" id="ARBA00023274"/>
    </source>
</evidence>
<dbReference type="EMBL" id="JADWDJ010000001">
    <property type="protein sequence ID" value="KAG5286458.1"/>
    <property type="molecule type" value="Genomic_DNA"/>
</dbReference>
<comment type="similarity">
    <text evidence="6">Belongs to the mitochondrion-specific ribosomal protein mL37 family.</text>
</comment>
<protein>
    <recommendedName>
        <fullName evidence="7">Large ribosomal subunit protein mL37</fullName>
    </recommendedName>
    <alternativeName>
        <fullName evidence="8">39S ribosomal protein L37, mitochondrial</fullName>
    </alternativeName>
</protein>
<dbReference type="PANTHER" id="PTHR15889">
    <property type="entry name" value="MITOCHONDRIAL RIBOSOMAL PROTEIN L37"/>
    <property type="match status" value="1"/>
</dbReference>
<accession>A0AAV6HGT0</accession>
<keyword evidence="10" id="KW-1185">Reference proteome</keyword>
<dbReference type="Pfam" id="PF07147">
    <property type="entry name" value="PDCD9"/>
    <property type="match status" value="1"/>
</dbReference>
<dbReference type="PANTHER" id="PTHR15889:SF2">
    <property type="entry name" value="LARGE RIBOSOMAL SUBUNIT PROTEIN ML37"/>
    <property type="match status" value="1"/>
</dbReference>
<organism evidence="9 10">
    <name type="scientific">Alosa alosa</name>
    <name type="common">allis shad</name>
    <dbReference type="NCBI Taxonomy" id="278164"/>
    <lineage>
        <taxon>Eukaryota</taxon>
        <taxon>Metazoa</taxon>
        <taxon>Chordata</taxon>
        <taxon>Craniata</taxon>
        <taxon>Vertebrata</taxon>
        <taxon>Euteleostomi</taxon>
        <taxon>Actinopterygii</taxon>
        <taxon>Neopterygii</taxon>
        <taxon>Teleostei</taxon>
        <taxon>Clupei</taxon>
        <taxon>Clupeiformes</taxon>
        <taxon>Clupeoidei</taxon>
        <taxon>Clupeidae</taxon>
        <taxon>Alosa</taxon>
    </lineage>
</organism>
<name>A0AAV6HGT0_9TELE</name>
<evidence type="ECO:0000256" key="7">
    <source>
        <dbReference type="ARBA" id="ARBA00039442"/>
    </source>
</evidence>
<dbReference type="GO" id="GO:0005739">
    <property type="term" value="C:mitochondrion"/>
    <property type="evidence" value="ECO:0007669"/>
    <property type="project" value="UniProtKB-SubCell"/>
</dbReference>
<reference evidence="9 10" key="1">
    <citation type="submission" date="2020-10" db="EMBL/GenBank/DDBJ databases">
        <title>Chromosome-scale genome assembly of the Allis shad, Alosa alosa.</title>
        <authorList>
            <person name="Margot Z."/>
            <person name="Christophe K."/>
            <person name="Cabau C."/>
            <person name="Louis A."/>
            <person name="Berthelot C."/>
            <person name="Parey E."/>
            <person name="Roest Crollius H."/>
            <person name="Montfort J."/>
            <person name="Robinson-Rechavi M."/>
            <person name="Bucao C."/>
            <person name="Bouchez O."/>
            <person name="Gislard M."/>
            <person name="Lluch J."/>
            <person name="Milhes M."/>
            <person name="Lampietro C."/>
            <person name="Lopez Roques C."/>
            <person name="Donnadieu C."/>
            <person name="Braasch I."/>
            <person name="Desvignes T."/>
            <person name="Postlethwait J."/>
            <person name="Bobe J."/>
            <person name="Guiguen Y."/>
        </authorList>
    </citation>
    <scope>NUCLEOTIDE SEQUENCE [LARGE SCALE GENOMIC DNA]</scope>
    <source>
        <strain evidence="9">M-15738</strain>
        <tissue evidence="9">Blood</tissue>
    </source>
</reference>
<dbReference type="GO" id="GO:0006412">
    <property type="term" value="P:translation"/>
    <property type="evidence" value="ECO:0007669"/>
    <property type="project" value="InterPro"/>
</dbReference>
<dbReference type="GO" id="GO:0005840">
    <property type="term" value="C:ribosome"/>
    <property type="evidence" value="ECO:0007669"/>
    <property type="project" value="UniProtKB-KW"/>
</dbReference>
<sequence length="429" mass="48579">MLKTPVHRCSAITTGLKHLCVSNESGSCLLMLRSGRHGNRLLSTSSSVCGKALPRKKPREVVEISGLENISYAERMHFVPGLAKPIFSVWKPDFKDPFHYKSPKPEEMALYKDKSCYVFHQRTSLMEGVKQTLWLTKSKLIKGIPAQIMALADDPACQIENQDERVQNAIKHARFWDTTETRPPRERFCPTLLNSLLHLCGLQQFKHPALGERLLSRDYSLAASWHRGEDLIQVRGKNGMLLNSKSPLPAMADQEEVLSTADSFLETFYPIAPTIDLQNINVYDVKTDTGFREDYAYPHAHTLFFTHLKDGFLEQLRAKMVMFAFGNALARARALYGPEPQVLEKPVVLQSVATNGRLFQFVVFQLNTTDLTTDNGVKNLVWMEEQPLYDFAKVRPLIKKKVVQVPAGLAGYHPDTFKKFLAFYLHGAV</sequence>
<dbReference type="GO" id="GO:1990904">
    <property type="term" value="C:ribonucleoprotein complex"/>
    <property type="evidence" value="ECO:0007669"/>
    <property type="project" value="UniProtKB-KW"/>
</dbReference>
<evidence type="ECO:0000256" key="3">
    <source>
        <dbReference type="ARBA" id="ARBA00022980"/>
    </source>
</evidence>
<comment type="caution">
    <text evidence="9">The sequence shown here is derived from an EMBL/GenBank/DDBJ whole genome shotgun (WGS) entry which is preliminary data.</text>
</comment>